<dbReference type="PANTHER" id="PTHR47165">
    <property type="entry name" value="OS03G0429900 PROTEIN"/>
    <property type="match status" value="1"/>
</dbReference>
<dbReference type="STRING" id="35608.A0A2U1NIR5"/>
<comment type="caution">
    <text evidence="2">The sequence shown here is derived from an EMBL/GenBank/DDBJ whole genome shotgun (WGS) entry which is preliminary data.</text>
</comment>
<dbReference type="OrthoDB" id="696691at2759"/>
<dbReference type="PANTHER" id="PTHR47165:SF4">
    <property type="entry name" value="OS03G0429900 PROTEIN"/>
    <property type="match status" value="1"/>
</dbReference>
<dbReference type="Gene3D" id="2.40.50.140">
    <property type="entry name" value="Nucleic acid-binding proteins"/>
    <property type="match status" value="3"/>
</dbReference>
<dbReference type="AlphaFoldDB" id="A0A2U1NIR5"/>
<feature type="region of interest" description="Disordered" evidence="1">
    <location>
        <begin position="294"/>
        <end position="343"/>
    </location>
</feature>
<evidence type="ECO:0000313" key="2">
    <source>
        <dbReference type="EMBL" id="PWA73350.1"/>
    </source>
</evidence>
<feature type="compositionally biased region" description="Polar residues" evidence="1">
    <location>
        <begin position="1072"/>
        <end position="1082"/>
    </location>
</feature>
<feature type="region of interest" description="Disordered" evidence="1">
    <location>
        <begin position="996"/>
        <end position="1105"/>
    </location>
</feature>
<accession>A0A2U1NIR5</accession>
<name>A0A2U1NIR5_ARTAN</name>
<sequence length="1105" mass="122451">MRTKGKAKIRPTISKTVRSNNPHISNRVEPSLSVDTSLHATASTVPVNDLRYVRVDAQSSTTLWGESSTVEKESVRTPMPEGSNERLANDGLLDLRASGGQMLLGCGVSAMPPVYSGPLTLDFTAGTVWPHGHEVTVAQAGVANTNGKRLVDDLFDGVFSHNVPLKRRRLGFVANGGSQPSLSIEQRMGPLDSDTPTSIHAVATNKKRRRQTLAPGGCVENTAFKRQRSTMASCESQMPQPSDSQAHASTSDINFNLPHVLVDATTPFSASIGPSSGGATRGAFVDMTQHTYVAPQDNTSHPHTTDHSQFHGHPVTTESSQRADSAEHLDSRQRGPNVQRNGPPAEYKAFGPCNCVCSYCHAKFWYEERLAASTRRTGPLFCPDEGKGPRFLQLYIYDTDSEVKNRLENFTNNGEDILRQDIVEGLIQLLDHNNALVQLFRTARDKLRDADVPEFKIRLFNVVGSVQYELPTADMIGAIVFDSGPETEADFDIVVEAHSGEPQRISRLYPCYMALHFPLLFIYGEQGYHADLRLVDVRNTDADSDKRILMVDIQGQFSTPLSQEEQDTLQKQSEDRARAKGKQVVVEQETIDIMNLKPEDLGKPLDLKVYRKWISKNIPDPSPTGICFMLLDKQGGAIQANGQLPDMRQLDTRLQVDGCYRIQGYGCKRTDNWQRTLDNKVTLLFGRYTQAAPIQDEGFPKHYFNFAAYNEVCQRADTREPILTDYIGMIRNVGLIREFGDATTNIISRRNIEIQNLNGHVVMLTLWNELATGFPITSLEEMEQPVIIAASSCWAKRHAGVVQLSSTPATAIYINPEVPQADYIEQAYKELMGSAPVTQLPLIERTNVEQERPTQILNLRTIMEAASRNITQQHYTTDAVIIKIDESKGWYFNRCRGCGNPIEEHMPHLHCHEPGTHPAPNYRATIADITGSVVLACYSPAAHSLVPNIAEVLSYVPDRDPYILPPIIKDLENTKRRFRIHVGKDVPMTVSQEIPAIPEEESSSTPITEAVGQQQVTETTPSSTPIRETAADQQPTEITPGSSSPPPRAPTSAETILRITGPESDDPLEHVGTSQPSGQPTARRQLFIEPDEQQTAENVKKARHD</sequence>
<organism evidence="2 3">
    <name type="scientific">Artemisia annua</name>
    <name type="common">Sweet wormwood</name>
    <dbReference type="NCBI Taxonomy" id="35608"/>
    <lineage>
        <taxon>Eukaryota</taxon>
        <taxon>Viridiplantae</taxon>
        <taxon>Streptophyta</taxon>
        <taxon>Embryophyta</taxon>
        <taxon>Tracheophyta</taxon>
        <taxon>Spermatophyta</taxon>
        <taxon>Magnoliopsida</taxon>
        <taxon>eudicotyledons</taxon>
        <taxon>Gunneridae</taxon>
        <taxon>Pentapetalae</taxon>
        <taxon>asterids</taxon>
        <taxon>campanulids</taxon>
        <taxon>Asterales</taxon>
        <taxon>Asteraceae</taxon>
        <taxon>Asteroideae</taxon>
        <taxon>Anthemideae</taxon>
        <taxon>Artemisiinae</taxon>
        <taxon>Artemisia</taxon>
    </lineage>
</organism>
<evidence type="ECO:0000313" key="3">
    <source>
        <dbReference type="Proteomes" id="UP000245207"/>
    </source>
</evidence>
<proteinExistence type="predicted"/>
<feature type="region of interest" description="Disordered" evidence="1">
    <location>
        <begin position="229"/>
        <end position="250"/>
    </location>
</feature>
<dbReference type="EMBL" id="PKPP01002749">
    <property type="protein sequence ID" value="PWA73350.1"/>
    <property type="molecule type" value="Genomic_DNA"/>
</dbReference>
<dbReference type="InterPro" id="IPR012340">
    <property type="entry name" value="NA-bd_OB-fold"/>
</dbReference>
<feature type="compositionally biased region" description="Low complexity" evidence="1">
    <location>
        <begin position="996"/>
        <end position="1010"/>
    </location>
</feature>
<dbReference type="CDD" id="cd04481">
    <property type="entry name" value="RPA1_DBD_B_like"/>
    <property type="match status" value="1"/>
</dbReference>
<keyword evidence="3" id="KW-1185">Reference proteome</keyword>
<dbReference type="Proteomes" id="UP000245207">
    <property type="component" value="Unassembled WGS sequence"/>
</dbReference>
<protein>
    <submittedName>
        <fullName evidence="2">DNA binding protein</fullName>
    </submittedName>
</protein>
<feature type="compositionally biased region" description="Polar residues" evidence="1">
    <location>
        <begin position="1011"/>
        <end position="1037"/>
    </location>
</feature>
<feature type="compositionally biased region" description="Basic and acidic residues" evidence="1">
    <location>
        <begin position="324"/>
        <end position="333"/>
    </location>
</feature>
<gene>
    <name evidence="2" type="ORF">CTI12_AA091880</name>
</gene>
<evidence type="ECO:0000256" key="1">
    <source>
        <dbReference type="SAM" id="MobiDB-lite"/>
    </source>
</evidence>
<reference evidence="2 3" key="1">
    <citation type="journal article" date="2018" name="Mol. Plant">
        <title>The genome of Artemisia annua provides insight into the evolution of Asteraceae family and artemisinin biosynthesis.</title>
        <authorList>
            <person name="Shen Q."/>
            <person name="Zhang L."/>
            <person name="Liao Z."/>
            <person name="Wang S."/>
            <person name="Yan T."/>
            <person name="Shi P."/>
            <person name="Liu M."/>
            <person name="Fu X."/>
            <person name="Pan Q."/>
            <person name="Wang Y."/>
            <person name="Lv Z."/>
            <person name="Lu X."/>
            <person name="Zhang F."/>
            <person name="Jiang W."/>
            <person name="Ma Y."/>
            <person name="Chen M."/>
            <person name="Hao X."/>
            <person name="Li L."/>
            <person name="Tang Y."/>
            <person name="Lv G."/>
            <person name="Zhou Y."/>
            <person name="Sun X."/>
            <person name="Brodelius P.E."/>
            <person name="Rose J.K.C."/>
            <person name="Tang K."/>
        </authorList>
    </citation>
    <scope>NUCLEOTIDE SEQUENCE [LARGE SCALE GENOMIC DNA]</scope>
    <source>
        <strain evidence="3">cv. Huhao1</strain>
        <tissue evidence="2">Leaf</tissue>
    </source>
</reference>
<dbReference type="SUPFAM" id="SSF50249">
    <property type="entry name" value="Nucleic acid-binding proteins"/>
    <property type="match status" value="1"/>
</dbReference>